<sequence length="135" mass="16285">MIYALNILWRKLMRAFGIKPFIIRIIDDITYTNEKYKMFMAIFSLHTKYYDVVDFDHLFFDTLDRLFMIEIYTNQCSYFDIAGEIIANNEIDEAELRKELLYWIYNEPFLRDLILRETPQATVEIEPILTDATMI</sequence>
<proteinExistence type="predicted"/>
<protein>
    <submittedName>
        <fullName evidence="1">Uncharacterized protein</fullName>
    </submittedName>
</protein>
<name>A0A6C0KJK3_9ZZZZ</name>
<organism evidence="1">
    <name type="scientific">viral metagenome</name>
    <dbReference type="NCBI Taxonomy" id="1070528"/>
    <lineage>
        <taxon>unclassified sequences</taxon>
        <taxon>metagenomes</taxon>
        <taxon>organismal metagenomes</taxon>
    </lineage>
</organism>
<dbReference type="EMBL" id="MN740886">
    <property type="protein sequence ID" value="QHU16498.1"/>
    <property type="molecule type" value="Genomic_DNA"/>
</dbReference>
<accession>A0A6C0KJK3</accession>
<evidence type="ECO:0000313" key="1">
    <source>
        <dbReference type="EMBL" id="QHU16498.1"/>
    </source>
</evidence>
<dbReference type="AlphaFoldDB" id="A0A6C0KJK3"/>
<reference evidence="1" key="1">
    <citation type="journal article" date="2020" name="Nature">
        <title>Giant virus diversity and host interactions through global metagenomics.</title>
        <authorList>
            <person name="Schulz F."/>
            <person name="Roux S."/>
            <person name="Paez-Espino D."/>
            <person name="Jungbluth S."/>
            <person name="Walsh D.A."/>
            <person name="Denef V.J."/>
            <person name="McMahon K.D."/>
            <person name="Konstantinidis K.T."/>
            <person name="Eloe-Fadrosh E.A."/>
            <person name="Kyrpides N.C."/>
            <person name="Woyke T."/>
        </authorList>
    </citation>
    <scope>NUCLEOTIDE SEQUENCE</scope>
    <source>
        <strain evidence="1">GVMAG-S-3300012000-53</strain>
    </source>
</reference>